<accession>A0ABC8RU49</accession>
<dbReference type="PANTHER" id="PTHR47580:SF1">
    <property type="entry name" value="PHOSPHOGLYCERATE MUTASE FAMILY PROTEIN"/>
    <property type="match status" value="1"/>
</dbReference>
<organism evidence="1 2">
    <name type="scientific">Ilex paraguariensis</name>
    <name type="common">yerba mate</name>
    <dbReference type="NCBI Taxonomy" id="185542"/>
    <lineage>
        <taxon>Eukaryota</taxon>
        <taxon>Viridiplantae</taxon>
        <taxon>Streptophyta</taxon>
        <taxon>Embryophyta</taxon>
        <taxon>Tracheophyta</taxon>
        <taxon>Spermatophyta</taxon>
        <taxon>Magnoliopsida</taxon>
        <taxon>eudicotyledons</taxon>
        <taxon>Gunneridae</taxon>
        <taxon>Pentapetalae</taxon>
        <taxon>asterids</taxon>
        <taxon>campanulids</taxon>
        <taxon>Aquifoliales</taxon>
        <taxon>Aquifoliaceae</taxon>
        <taxon>Ilex</taxon>
    </lineage>
</organism>
<proteinExistence type="predicted"/>
<dbReference type="EMBL" id="CAUOFW020001755">
    <property type="protein sequence ID" value="CAK9148518.1"/>
    <property type="molecule type" value="Genomic_DNA"/>
</dbReference>
<dbReference type="SUPFAM" id="SSF53254">
    <property type="entry name" value="Phosphoglycerate mutase-like"/>
    <property type="match status" value="1"/>
</dbReference>
<dbReference type="PANTHER" id="PTHR47580">
    <property type="entry name" value="PHOSPHOGLYCERATE MUTASE FAMILY PROTEIN"/>
    <property type="match status" value="1"/>
</dbReference>
<reference evidence="1 2" key="1">
    <citation type="submission" date="2024-02" db="EMBL/GenBank/DDBJ databases">
        <authorList>
            <person name="Vignale AGUSTIN F."/>
            <person name="Sosa J E."/>
            <person name="Modenutti C."/>
        </authorList>
    </citation>
    <scope>NUCLEOTIDE SEQUENCE [LARGE SCALE GENOMIC DNA]</scope>
</reference>
<dbReference type="Proteomes" id="UP001642360">
    <property type="component" value="Unassembled WGS sequence"/>
</dbReference>
<dbReference type="InterPro" id="IPR013078">
    <property type="entry name" value="His_Pase_superF_clade-1"/>
</dbReference>
<comment type="caution">
    <text evidence="1">The sequence shown here is derived from an EMBL/GenBank/DDBJ whole genome shotgun (WGS) entry which is preliminary data.</text>
</comment>
<dbReference type="Gene3D" id="3.40.50.1240">
    <property type="entry name" value="Phosphoglycerate mutase-like"/>
    <property type="match status" value="1"/>
</dbReference>
<dbReference type="InterPro" id="IPR029033">
    <property type="entry name" value="His_PPase_superfam"/>
</dbReference>
<evidence type="ECO:0000313" key="2">
    <source>
        <dbReference type="Proteomes" id="UP001642360"/>
    </source>
</evidence>
<evidence type="ECO:0000313" key="1">
    <source>
        <dbReference type="EMBL" id="CAK9148518.1"/>
    </source>
</evidence>
<dbReference type="Pfam" id="PF00300">
    <property type="entry name" value="His_Phos_1"/>
    <property type="match status" value="1"/>
</dbReference>
<protein>
    <submittedName>
        <fullName evidence="1">Uncharacterized protein</fullName>
    </submittedName>
</protein>
<sequence>YFLVRAGESEFESIGVTNTDPVTKTSVDSGLSDKGKKQMMNAALALKAMGAFEGNFWICPSITWRAYQAAEIIATINGVDRRYKNYFQTRST</sequence>
<gene>
    <name evidence="1" type="ORF">ILEXP_LOCUS16461</name>
</gene>
<dbReference type="AlphaFoldDB" id="A0ABC8RU49"/>
<keyword evidence="2" id="KW-1185">Reference proteome</keyword>
<feature type="non-terminal residue" evidence="1">
    <location>
        <position position="1"/>
    </location>
</feature>
<name>A0ABC8RU49_9AQUA</name>